<evidence type="ECO:0000256" key="1">
    <source>
        <dbReference type="ARBA" id="ARBA00022737"/>
    </source>
</evidence>
<organism evidence="4 5">
    <name type="scientific">Chaetomium globosum (strain ATCC 6205 / CBS 148.51 / DSM 1962 / NBRC 6347 / NRRL 1970)</name>
    <name type="common">Soil fungus</name>
    <dbReference type="NCBI Taxonomy" id="306901"/>
    <lineage>
        <taxon>Eukaryota</taxon>
        <taxon>Fungi</taxon>
        <taxon>Dikarya</taxon>
        <taxon>Ascomycota</taxon>
        <taxon>Pezizomycotina</taxon>
        <taxon>Sordariomycetes</taxon>
        <taxon>Sordariomycetidae</taxon>
        <taxon>Sordariales</taxon>
        <taxon>Chaetomiaceae</taxon>
        <taxon>Chaetomium</taxon>
    </lineage>
</organism>
<gene>
    <name evidence="4" type="ORF">CHGG_07521</name>
</gene>
<dbReference type="eggNOG" id="KOG0504">
    <property type="taxonomic scope" value="Eukaryota"/>
</dbReference>
<keyword evidence="2 3" id="KW-0040">ANK repeat</keyword>
<dbReference type="PROSITE" id="PS50297">
    <property type="entry name" value="ANK_REP_REGION"/>
    <property type="match status" value="2"/>
</dbReference>
<dbReference type="OMA" id="THENGVC"/>
<reference evidence="5" key="1">
    <citation type="journal article" date="2015" name="Genome Announc.">
        <title>Draft genome sequence of the cellulolytic fungus Chaetomium globosum.</title>
        <authorList>
            <person name="Cuomo C.A."/>
            <person name="Untereiner W.A."/>
            <person name="Ma L.-J."/>
            <person name="Grabherr M."/>
            <person name="Birren B.W."/>
        </authorList>
    </citation>
    <scope>NUCLEOTIDE SEQUENCE [LARGE SCALE GENOMIC DNA]</scope>
    <source>
        <strain evidence="5">ATCC 6205 / CBS 148.51 / DSM 1962 / NBRC 6347 / NRRL 1970</strain>
    </source>
</reference>
<dbReference type="InterPro" id="IPR036770">
    <property type="entry name" value="Ankyrin_rpt-contain_sf"/>
</dbReference>
<dbReference type="PROSITE" id="PS50088">
    <property type="entry name" value="ANK_REPEAT"/>
    <property type="match status" value="3"/>
</dbReference>
<evidence type="ECO:0000256" key="2">
    <source>
        <dbReference type="ARBA" id="ARBA00023043"/>
    </source>
</evidence>
<evidence type="ECO:0000313" key="5">
    <source>
        <dbReference type="Proteomes" id="UP000001056"/>
    </source>
</evidence>
<feature type="repeat" description="ANK" evidence="3">
    <location>
        <begin position="343"/>
        <end position="375"/>
    </location>
</feature>
<dbReference type="InParanoid" id="Q2GWY3"/>
<keyword evidence="1" id="KW-0677">Repeat</keyword>
<dbReference type="InterPro" id="IPR050745">
    <property type="entry name" value="Multifunctional_regulatory"/>
</dbReference>
<dbReference type="RefSeq" id="XP_001225177.1">
    <property type="nucleotide sequence ID" value="XM_001225176.1"/>
</dbReference>
<evidence type="ECO:0000256" key="3">
    <source>
        <dbReference type="PROSITE-ProRule" id="PRU00023"/>
    </source>
</evidence>
<dbReference type="PANTHER" id="PTHR24189">
    <property type="entry name" value="MYOTROPHIN"/>
    <property type="match status" value="1"/>
</dbReference>
<protein>
    <submittedName>
        <fullName evidence="4">Uncharacterized protein</fullName>
    </submittedName>
</protein>
<dbReference type="SUPFAM" id="SSF48403">
    <property type="entry name" value="Ankyrin repeat"/>
    <property type="match status" value="2"/>
</dbReference>
<dbReference type="Pfam" id="PF12796">
    <property type="entry name" value="Ank_2"/>
    <property type="match status" value="1"/>
</dbReference>
<dbReference type="EMBL" id="CH408033">
    <property type="protein sequence ID" value="EAQ86268.1"/>
    <property type="molecule type" value="Genomic_DNA"/>
</dbReference>
<sequence>MPRPSGGSVHGRIGGRMHKNLRVTALNCPWRFAVVPGVAIVSAATDADSAARNQPNEWPASFQRRHMGSAWGFHDPTDTQWNCEQSPVKRGSGAAQFALEVVPHSRARIANHARTMCIQLLSCSLTAAAMRFQVGRPQAVKGPGMLLVLRCSDFIHHPGDDMEPEIKQATQLLQAQRAVDRDGQPLSWVRNRLSSQAGTVYTAREINKVLSEVVESDGSLGVVKALLALGADVNFVRRRHSTTWNKITQRNMPGERNNILLRAVIRCRPETVHAIAAHADQANLDSVLHEAITRGNLAVVAALLEHGASPVHLHDDFQEVVFHDRQDLLKVLLSGHHLPCLACRSTGLRIAVENRSVEVVRLLLEHWADVNYGDAVALTRAVEISRPDLVALLLSGAVQPSSRSLDAAVGKLRPLLGEYDTGLNQEMLELCLAAGATGPETVRLVTEGLIELVRRRRIDLIGIILRYKKSPGQYEAAALIEAIRAEQLDVVAKLLEFKPSQTSLTIAISQTVGVGGPQFRYEATRLLVQSGARGACAGEALVKTVHCLVANMKRRDKMGIERDMRLFYLLLHEGKADVNFGKGEALQIAVRSGSVEVSDEILAKEPSPDSLGTALGWAMDVRDARKKKLLVEMLVRRQINEDAAGKALVTILKTEPDQAEIVELLLTRASVNYNNGEVFIYAIRNFRQETFHLLLGQGLGYKALFTAVLESLKAPREDRRLLFSDLLSRLQVDHLNTALKHVVLEDDTDLDMVRLLLDSGAEAALEDGLCIKYAASTLDHDLLSLLSAYLGHHSTIYGQALAAIVNRGKHWISFEHVEVIDILLQHGASGPIAGKAMVEIVDHLACQESQAELADTFLRRMFAANIDVNYENGKAISIAASRGDPALLTLLLTNGATSSSATLALTAAIMAHHEESRLLELISILTDARTTTPDFNKSIPGMPPPIFQCLKSYGDSVPVLDSLVAAGCRLETTVPMHVFSHHARDREDRVVSSELEPASVLMWVLLQEEGLVSLTVLKSLIHHGADISYTTPRSRTTPLLVAAKSGRVDIVRILIESGARVSAKDALGHSGLFYASRSGNTDLVELLLESKPVVNDGSFHEAARGFHVPVMQLLLESGHDPNFRSIKHGGRTALGEIALKATPPTDIAAAEEALDLLSTVEASPLLKVHGKTVIFLALDNEHNEAITRLLLERMLYKTLNSHENTYQHGTLHYSPTMYVAKGILLGTPSESLLQLLMAHGSEDRFYATIEEVQPHDAVGLPEEIREYERDRRARERQKRLIEEDHANTIRREREKAIALAQLDEDKHHRKIQQHEDISLQRQRHRGLEHHQTIQMRAEKHHNDSQIKLGAADVNSSIRWQKHTDDLSMLAQKREADLSHRYHSHQQHLGQRRDKIALENEAKDLRHARSLAHLREMQQQKFQGREAKNLQQLTYENQKMIQEYEAMHKRKQLERDVKLSGAREKHEMKMTELKTQRGNIIGQVNLEELRRWQESEKNMKSGLTPAEGQGRLLV</sequence>
<feature type="repeat" description="ANK" evidence="3">
    <location>
        <begin position="1034"/>
        <end position="1066"/>
    </location>
</feature>
<dbReference type="HOGENOM" id="CLU_001569_1_0_1"/>
<dbReference type="Proteomes" id="UP000001056">
    <property type="component" value="Unassembled WGS sequence"/>
</dbReference>
<dbReference type="OrthoDB" id="194358at2759"/>
<dbReference type="SMART" id="SM00248">
    <property type="entry name" value="ANK"/>
    <property type="match status" value="12"/>
</dbReference>
<proteinExistence type="predicted"/>
<feature type="repeat" description="ANK" evidence="3">
    <location>
        <begin position="283"/>
        <end position="309"/>
    </location>
</feature>
<evidence type="ECO:0000313" key="4">
    <source>
        <dbReference type="EMBL" id="EAQ86268.1"/>
    </source>
</evidence>
<dbReference type="InterPro" id="IPR002110">
    <property type="entry name" value="Ankyrin_rpt"/>
</dbReference>
<dbReference type="GeneID" id="4394309"/>
<dbReference type="PANTHER" id="PTHR24189:SF50">
    <property type="entry name" value="ANKYRIN REPEAT AND SOCS BOX PROTEIN 2"/>
    <property type="match status" value="1"/>
</dbReference>
<dbReference type="VEuPathDB" id="FungiDB:CHGG_07521"/>
<name>Q2GWY3_CHAGB</name>
<keyword evidence="5" id="KW-1185">Reference proteome</keyword>
<accession>Q2GWY3</accession>
<dbReference type="Gene3D" id="1.25.40.20">
    <property type="entry name" value="Ankyrin repeat-containing domain"/>
    <property type="match status" value="4"/>
</dbReference>